<evidence type="ECO:0000313" key="1">
    <source>
        <dbReference type="EMBL" id="ABZ76999.1"/>
    </source>
</evidence>
<dbReference type="EMBL" id="CP000931">
    <property type="protein sequence ID" value="ABZ76999.1"/>
    <property type="molecule type" value="Genomic_DNA"/>
</dbReference>
<reference evidence="1" key="1">
    <citation type="submission" date="2008-01" db="EMBL/GenBank/DDBJ databases">
        <title>Complete sequence of Shewanella halifaxensis HAW-EB4.</title>
        <authorList>
            <consortium name="US DOE Joint Genome Institute"/>
            <person name="Copeland A."/>
            <person name="Lucas S."/>
            <person name="Lapidus A."/>
            <person name="Glavina del Rio T."/>
            <person name="Dalin E."/>
            <person name="Tice H."/>
            <person name="Bruce D."/>
            <person name="Goodwin L."/>
            <person name="Pitluck S."/>
            <person name="Sims D."/>
            <person name="Brettin T."/>
            <person name="Detter J.C."/>
            <person name="Han C."/>
            <person name="Kuske C.R."/>
            <person name="Schmutz J."/>
            <person name="Larimer F."/>
            <person name="Land M."/>
            <person name="Hauser L."/>
            <person name="Kyrpides N."/>
            <person name="Kim E."/>
            <person name="Zhao J.-S."/>
            <person name="Richardson P."/>
        </authorList>
    </citation>
    <scope>NUCLEOTIDE SEQUENCE [LARGE SCALE GENOMIC DNA]</scope>
    <source>
        <strain evidence="1">HAW-EB4</strain>
    </source>
</reference>
<dbReference type="KEGG" id="shl:Shal_2441"/>
<dbReference type="AlphaFoldDB" id="B0TJK3"/>
<dbReference type="Proteomes" id="UP000001317">
    <property type="component" value="Chromosome"/>
</dbReference>
<proteinExistence type="predicted"/>
<accession>B0TJK3</accession>
<keyword evidence="2" id="KW-1185">Reference proteome</keyword>
<protein>
    <submittedName>
        <fullName evidence="1">Uncharacterized protein</fullName>
    </submittedName>
</protein>
<name>B0TJK3_SHEHH</name>
<evidence type="ECO:0000313" key="2">
    <source>
        <dbReference type="Proteomes" id="UP000001317"/>
    </source>
</evidence>
<organism evidence="1 2">
    <name type="scientific">Shewanella halifaxensis (strain HAW-EB4)</name>
    <dbReference type="NCBI Taxonomy" id="458817"/>
    <lineage>
        <taxon>Bacteria</taxon>
        <taxon>Pseudomonadati</taxon>
        <taxon>Pseudomonadota</taxon>
        <taxon>Gammaproteobacteria</taxon>
        <taxon>Alteromonadales</taxon>
        <taxon>Shewanellaceae</taxon>
        <taxon>Shewanella</taxon>
    </lineage>
</organism>
<dbReference type="HOGENOM" id="CLU_2425277_0_0_6"/>
<gene>
    <name evidence="1" type="ordered locus">Shal_2441</name>
</gene>
<sequence length="91" mass="10006">MLIAESRRFYVGERQTFTSERCCIDVESGFVDSGLTTTPSNLLKLKCLVNCQLNDIEFNGLQEANLSPNEPVSSLVNGNEQLKITLGAKPV</sequence>